<sequence>MTSVMDIPDELENSLEQLVVSNTVAGILFTTEVVIIYMNLFRFYFALSLAISLVGLRTSKNSVNQDLVILDNTLRLSQRLVKAQGVIHPFNVSIFFADVWVELEITTNKELWFYWFWKGLVQITSIFIDQRCSTFLIGYKIWSSQRYLKPYTEHTQLLPSSCSVLDFINNDIGRILLIILESGSLYVIVWLLAIFADARVLNENAETSENALLPHLAGIEEDDNSYAYGSASDSSLFPDSPICENVFNALIEVGRQSFPVPSAHQVGTFIASVRPEGSNAEPEGRHEPEVLGFVEYAAFGFGCNGTIPTASVKNRGCTVCLMGCTLVLVFTLSDFISNSYFVVNDVQIFLPLSHLDVDSSGFLGVYGTLDASATLNQADTEDGNPQVDCSLDGIDIGSDEVANFLSFPAVGQGPVNNLLFCVIQGSSAVNGKDSKFQPGEHELQINVTNPNGTMGWFFDYITFEGMPGFLPTNGQVLQAGKPEVVSNVTDYSMLNFPPSQGWNFDTNDLSTFSGNHSNVTLTFNGTSVSMFAGLFGLNDDPYANGFYQVDSLDPVGFQVPILSSDFSNQLIWTADELDIGAHTVLVSFNVSPHSDLLLGHFYVNAGNIDSETTSTVATPTQSLSPTGISATGSQASKKHLGVGATVGIVLGICILMLLLIGSVILWRRSKRRSKALNQFASAPFSYQDNPDATDYQPVAHNRYQSTFKSSRKHEPDNIVSSVPPAADSSTDRPQPGNTLVMKLQQRLVVMEGQLQVQHQESQLDQNRIPGPLVHTDSGLRLTEGSGYNTQDEIPPGYTEQ</sequence>
<dbReference type="Proteomes" id="UP000297245">
    <property type="component" value="Unassembled WGS sequence"/>
</dbReference>
<feature type="region of interest" description="Disordered" evidence="1">
    <location>
        <begin position="706"/>
        <end position="737"/>
    </location>
</feature>
<feature type="transmembrane region" description="Helical" evidence="2">
    <location>
        <begin position="34"/>
        <end position="56"/>
    </location>
</feature>
<evidence type="ECO:0000256" key="2">
    <source>
        <dbReference type="SAM" id="Phobius"/>
    </source>
</evidence>
<evidence type="ECO:0000313" key="3">
    <source>
        <dbReference type="EMBL" id="THV03108.1"/>
    </source>
</evidence>
<evidence type="ECO:0000256" key="1">
    <source>
        <dbReference type="SAM" id="MobiDB-lite"/>
    </source>
</evidence>
<feature type="transmembrane region" description="Helical" evidence="2">
    <location>
        <begin position="175"/>
        <end position="196"/>
    </location>
</feature>
<dbReference type="EMBL" id="ML179070">
    <property type="protein sequence ID" value="THV03108.1"/>
    <property type="molecule type" value="Genomic_DNA"/>
</dbReference>
<feature type="compositionally biased region" description="Polar residues" evidence="1">
    <location>
        <begin position="727"/>
        <end position="737"/>
    </location>
</feature>
<name>A0A4S8MK08_DENBC</name>
<evidence type="ECO:0000313" key="4">
    <source>
        <dbReference type="Proteomes" id="UP000297245"/>
    </source>
</evidence>
<organism evidence="3 4">
    <name type="scientific">Dendrothele bispora (strain CBS 962.96)</name>
    <dbReference type="NCBI Taxonomy" id="1314807"/>
    <lineage>
        <taxon>Eukaryota</taxon>
        <taxon>Fungi</taxon>
        <taxon>Dikarya</taxon>
        <taxon>Basidiomycota</taxon>
        <taxon>Agaricomycotina</taxon>
        <taxon>Agaricomycetes</taxon>
        <taxon>Agaricomycetidae</taxon>
        <taxon>Agaricales</taxon>
        <taxon>Agaricales incertae sedis</taxon>
        <taxon>Dendrothele</taxon>
    </lineage>
</organism>
<accession>A0A4S8MK08</accession>
<dbReference type="OrthoDB" id="3013353at2759"/>
<feature type="region of interest" description="Disordered" evidence="1">
    <location>
        <begin position="758"/>
        <end position="800"/>
    </location>
</feature>
<feature type="transmembrane region" description="Helical" evidence="2">
    <location>
        <begin position="640"/>
        <end position="666"/>
    </location>
</feature>
<proteinExistence type="predicted"/>
<keyword evidence="2" id="KW-0472">Membrane</keyword>
<dbReference type="AlphaFoldDB" id="A0A4S8MK08"/>
<keyword evidence="4" id="KW-1185">Reference proteome</keyword>
<feature type="region of interest" description="Disordered" evidence="1">
    <location>
        <begin position="614"/>
        <end position="634"/>
    </location>
</feature>
<keyword evidence="2" id="KW-0812">Transmembrane</keyword>
<gene>
    <name evidence="3" type="ORF">K435DRAFT_792000</name>
</gene>
<keyword evidence="2" id="KW-1133">Transmembrane helix</keyword>
<protein>
    <submittedName>
        <fullName evidence="3">Uncharacterized protein</fullName>
    </submittedName>
</protein>
<reference evidence="3 4" key="1">
    <citation type="journal article" date="2019" name="Nat. Ecol. Evol.">
        <title>Megaphylogeny resolves global patterns of mushroom evolution.</title>
        <authorList>
            <person name="Varga T."/>
            <person name="Krizsan K."/>
            <person name="Foldi C."/>
            <person name="Dima B."/>
            <person name="Sanchez-Garcia M."/>
            <person name="Sanchez-Ramirez S."/>
            <person name="Szollosi G.J."/>
            <person name="Szarkandi J.G."/>
            <person name="Papp V."/>
            <person name="Albert L."/>
            <person name="Andreopoulos W."/>
            <person name="Angelini C."/>
            <person name="Antonin V."/>
            <person name="Barry K.W."/>
            <person name="Bougher N.L."/>
            <person name="Buchanan P."/>
            <person name="Buyck B."/>
            <person name="Bense V."/>
            <person name="Catcheside P."/>
            <person name="Chovatia M."/>
            <person name="Cooper J."/>
            <person name="Damon W."/>
            <person name="Desjardin D."/>
            <person name="Finy P."/>
            <person name="Geml J."/>
            <person name="Haridas S."/>
            <person name="Hughes K."/>
            <person name="Justo A."/>
            <person name="Karasinski D."/>
            <person name="Kautmanova I."/>
            <person name="Kiss B."/>
            <person name="Kocsube S."/>
            <person name="Kotiranta H."/>
            <person name="LaButti K.M."/>
            <person name="Lechner B.E."/>
            <person name="Liimatainen K."/>
            <person name="Lipzen A."/>
            <person name="Lukacs Z."/>
            <person name="Mihaltcheva S."/>
            <person name="Morgado L.N."/>
            <person name="Niskanen T."/>
            <person name="Noordeloos M.E."/>
            <person name="Ohm R.A."/>
            <person name="Ortiz-Santana B."/>
            <person name="Ovrebo C."/>
            <person name="Racz N."/>
            <person name="Riley R."/>
            <person name="Savchenko A."/>
            <person name="Shiryaev A."/>
            <person name="Soop K."/>
            <person name="Spirin V."/>
            <person name="Szebenyi C."/>
            <person name="Tomsovsky M."/>
            <person name="Tulloss R.E."/>
            <person name="Uehling J."/>
            <person name="Grigoriev I.V."/>
            <person name="Vagvolgyi C."/>
            <person name="Papp T."/>
            <person name="Martin F.M."/>
            <person name="Miettinen O."/>
            <person name="Hibbett D.S."/>
            <person name="Nagy L.G."/>
        </authorList>
    </citation>
    <scope>NUCLEOTIDE SEQUENCE [LARGE SCALE GENOMIC DNA]</scope>
    <source>
        <strain evidence="3 4">CBS 962.96</strain>
    </source>
</reference>